<organism evidence="2 3">
    <name type="scientific">Paramecium primaurelia</name>
    <dbReference type="NCBI Taxonomy" id="5886"/>
    <lineage>
        <taxon>Eukaryota</taxon>
        <taxon>Sar</taxon>
        <taxon>Alveolata</taxon>
        <taxon>Ciliophora</taxon>
        <taxon>Intramacronucleata</taxon>
        <taxon>Oligohymenophorea</taxon>
        <taxon>Peniculida</taxon>
        <taxon>Parameciidae</taxon>
        <taxon>Paramecium</taxon>
    </lineage>
</organism>
<evidence type="ECO:0000313" key="3">
    <source>
        <dbReference type="Proteomes" id="UP000688137"/>
    </source>
</evidence>
<protein>
    <recommendedName>
        <fullName evidence="4">Transmembrane protein</fullName>
    </recommendedName>
</protein>
<comment type="caution">
    <text evidence="2">The sequence shown here is derived from an EMBL/GenBank/DDBJ whole genome shotgun (WGS) entry which is preliminary data.</text>
</comment>
<keyword evidence="1" id="KW-0812">Transmembrane</keyword>
<reference evidence="2" key="1">
    <citation type="submission" date="2021-01" db="EMBL/GenBank/DDBJ databases">
        <authorList>
            <consortium name="Genoscope - CEA"/>
            <person name="William W."/>
        </authorList>
    </citation>
    <scope>NUCLEOTIDE SEQUENCE</scope>
</reference>
<gene>
    <name evidence="2" type="ORF">PPRIM_AZ9-3.1.T0430010</name>
</gene>
<dbReference type="EMBL" id="CAJJDM010000043">
    <property type="protein sequence ID" value="CAD8068808.1"/>
    <property type="molecule type" value="Genomic_DNA"/>
</dbReference>
<proteinExistence type="predicted"/>
<evidence type="ECO:0000256" key="1">
    <source>
        <dbReference type="SAM" id="Phobius"/>
    </source>
</evidence>
<evidence type="ECO:0000313" key="2">
    <source>
        <dbReference type="EMBL" id="CAD8068808.1"/>
    </source>
</evidence>
<dbReference type="AlphaFoldDB" id="A0A8S1LKU7"/>
<accession>A0A8S1LKU7</accession>
<dbReference type="Proteomes" id="UP000688137">
    <property type="component" value="Unassembled WGS sequence"/>
</dbReference>
<name>A0A8S1LKU7_PARPR</name>
<sequence length="133" mass="15989">MNQATPKSSGINYASNFFQYQELRKQNRRNLLFPKHLIRICSLIINKIINIDLKNISAFHRIILRKTINPNRKFHFSNNISINPNIYCHIQNLQLNKYNIILNLFKYSFFYFFIILIFLSIAKEDGKRTDKQY</sequence>
<keyword evidence="3" id="KW-1185">Reference proteome</keyword>
<keyword evidence="1" id="KW-0472">Membrane</keyword>
<keyword evidence="1" id="KW-1133">Transmembrane helix</keyword>
<evidence type="ECO:0008006" key="4">
    <source>
        <dbReference type="Google" id="ProtNLM"/>
    </source>
</evidence>
<feature type="transmembrane region" description="Helical" evidence="1">
    <location>
        <begin position="104"/>
        <end position="122"/>
    </location>
</feature>